<evidence type="ECO:0000313" key="3">
    <source>
        <dbReference type="Proteomes" id="UP000664052"/>
    </source>
</evidence>
<accession>A0ABS3DHM1</accession>
<name>A0ABS3DHM1_9BACT</name>
<reference evidence="2 3" key="1">
    <citation type="submission" date="2021-02" db="EMBL/GenBank/DDBJ databases">
        <title>De Novo genome assembly of isolated myxobacteria.</title>
        <authorList>
            <person name="Stevens D.C."/>
        </authorList>
    </citation>
    <scope>NUCLEOTIDE SEQUENCE [LARGE SCALE GENOMIC DNA]</scope>
    <source>
        <strain evidence="2 3">ATCC 29039</strain>
    </source>
</reference>
<organism evidence="2 3">
    <name type="scientific">Corallococcus macrosporus</name>
    <dbReference type="NCBI Taxonomy" id="35"/>
    <lineage>
        <taxon>Bacteria</taxon>
        <taxon>Pseudomonadati</taxon>
        <taxon>Myxococcota</taxon>
        <taxon>Myxococcia</taxon>
        <taxon>Myxococcales</taxon>
        <taxon>Cystobacterineae</taxon>
        <taxon>Myxococcaceae</taxon>
        <taxon>Corallococcus</taxon>
    </lineage>
</organism>
<sequence>MAGGYAAAPPPYRFPAWMDSMSLRRNLLTVAVLSSALLSACALRPRYNDIIQANGSTALQENQLVVLRVTDAATGKPVKGAKVLGGEYRNHLNATSDENGEVSLKLDPGLVKENPLVEVVLPKGVRRYKLQLVPSGQAPAPEGEPITTPAAEPSTPTQPSTQSTTPGAPSETPVPASPDTTTK</sequence>
<evidence type="ECO:0000256" key="1">
    <source>
        <dbReference type="SAM" id="MobiDB-lite"/>
    </source>
</evidence>
<evidence type="ECO:0008006" key="4">
    <source>
        <dbReference type="Google" id="ProtNLM"/>
    </source>
</evidence>
<evidence type="ECO:0000313" key="2">
    <source>
        <dbReference type="EMBL" id="MBN8230768.1"/>
    </source>
</evidence>
<dbReference type="EMBL" id="JAFIMU010000007">
    <property type="protein sequence ID" value="MBN8230768.1"/>
    <property type="molecule type" value="Genomic_DNA"/>
</dbReference>
<gene>
    <name evidence="2" type="ORF">JYK02_24950</name>
</gene>
<feature type="region of interest" description="Disordered" evidence="1">
    <location>
        <begin position="134"/>
        <end position="183"/>
    </location>
</feature>
<dbReference type="Proteomes" id="UP000664052">
    <property type="component" value="Unassembled WGS sequence"/>
</dbReference>
<feature type="compositionally biased region" description="Low complexity" evidence="1">
    <location>
        <begin position="145"/>
        <end position="170"/>
    </location>
</feature>
<keyword evidence="3" id="KW-1185">Reference proteome</keyword>
<proteinExistence type="predicted"/>
<comment type="caution">
    <text evidence="2">The sequence shown here is derived from an EMBL/GenBank/DDBJ whole genome shotgun (WGS) entry which is preliminary data.</text>
</comment>
<protein>
    <recommendedName>
        <fullName evidence="4">Carboxypeptidase regulatory-like domain-containing protein</fullName>
    </recommendedName>
</protein>